<gene>
    <name evidence="2" type="ORF">PoB_006508200</name>
</gene>
<dbReference type="Proteomes" id="UP000735302">
    <property type="component" value="Unassembled WGS sequence"/>
</dbReference>
<feature type="region of interest" description="Disordered" evidence="1">
    <location>
        <begin position="54"/>
        <end position="76"/>
    </location>
</feature>
<protein>
    <submittedName>
        <fullName evidence="2">Uncharacterized protein</fullName>
    </submittedName>
</protein>
<evidence type="ECO:0000256" key="1">
    <source>
        <dbReference type="SAM" id="MobiDB-lite"/>
    </source>
</evidence>
<reference evidence="2 3" key="1">
    <citation type="journal article" date="2021" name="Elife">
        <title>Chloroplast acquisition without the gene transfer in kleptoplastic sea slugs, Plakobranchus ocellatus.</title>
        <authorList>
            <person name="Maeda T."/>
            <person name="Takahashi S."/>
            <person name="Yoshida T."/>
            <person name="Shimamura S."/>
            <person name="Takaki Y."/>
            <person name="Nagai Y."/>
            <person name="Toyoda A."/>
            <person name="Suzuki Y."/>
            <person name="Arimoto A."/>
            <person name="Ishii H."/>
            <person name="Satoh N."/>
            <person name="Nishiyama T."/>
            <person name="Hasebe M."/>
            <person name="Maruyama T."/>
            <person name="Minagawa J."/>
            <person name="Obokata J."/>
            <person name="Shigenobu S."/>
        </authorList>
    </citation>
    <scope>NUCLEOTIDE SEQUENCE [LARGE SCALE GENOMIC DNA]</scope>
</reference>
<comment type="caution">
    <text evidence="2">The sequence shown here is derived from an EMBL/GenBank/DDBJ whole genome shotgun (WGS) entry which is preliminary data.</text>
</comment>
<name>A0AAV4D328_9GAST</name>
<accession>A0AAV4D328</accession>
<evidence type="ECO:0000313" key="3">
    <source>
        <dbReference type="Proteomes" id="UP000735302"/>
    </source>
</evidence>
<feature type="compositionally biased region" description="Basic and acidic residues" evidence="1">
    <location>
        <begin position="57"/>
        <end position="76"/>
    </location>
</feature>
<organism evidence="2 3">
    <name type="scientific">Plakobranchus ocellatus</name>
    <dbReference type="NCBI Taxonomy" id="259542"/>
    <lineage>
        <taxon>Eukaryota</taxon>
        <taxon>Metazoa</taxon>
        <taxon>Spiralia</taxon>
        <taxon>Lophotrochozoa</taxon>
        <taxon>Mollusca</taxon>
        <taxon>Gastropoda</taxon>
        <taxon>Heterobranchia</taxon>
        <taxon>Euthyneura</taxon>
        <taxon>Panpulmonata</taxon>
        <taxon>Sacoglossa</taxon>
        <taxon>Placobranchoidea</taxon>
        <taxon>Plakobranchidae</taxon>
        <taxon>Plakobranchus</taxon>
    </lineage>
</organism>
<dbReference type="EMBL" id="BLXT01007322">
    <property type="protein sequence ID" value="GFO38577.1"/>
    <property type="molecule type" value="Genomic_DNA"/>
</dbReference>
<sequence length="96" mass="11358">MKIKIGESWQETEPIRLLPNKGEKTPDLVQLRRHRVRDQSQPRGILIATCPRTTAMQRDKEAGGKEGWGRRRLTEPHRSRSFRRTNLFIYLMFSQL</sequence>
<keyword evidence="3" id="KW-1185">Reference proteome</keyword>
<dbReference type="AlphaFoldDB" id="A0AAV4D328"/>
<proteinExistence type="predicted"/>
<evidence type="ECO:0000313" key="2">
    <source>
        <dbReference type="EMBL" id="GFO38577.1"/>
    </source>
</evidence>